<keyword evidence="2" id="KW-0645">Protease</keyword>
<dbReference type="STRING" id="1754192.A0A1Y1X644"/>
<evidence type="ECO:0000256" key="3">
    <source>
        <dbReference type="ARBA" id="ARBA00022801"/>
    </source>
</evidence>
<dbReference type="GO" id="GO:0006508">
    <property type="term" value="P:proteolysis"/>
    <property type="evidence" value="ECO:0007669"/>
    <property type="project" value="UniProtKB-KW"/>
</dbReference>
<reference evidence="8 9" key="1">
    <citation type="submission" date="2016-08" db="EMBL/GenBank/DDBJ databases">
        <title>A Parts List for Fungal Cellulosomes Revealed by Comparative Genomics.</title>
        <authorList>
            <consortium name="DOE Joint Genome Institute"/>
            <person name="Haitjema C.H."/>
            <person name="Gilmore S.P."/>
            <person name="Henske J.K."/>
            <person name="Solomon K.V."/>
            <person name="De Groot R."/>
            <person name="Kuo A."/>
            <person name="Mondo S.J."/>
            <person name="Salamov A.A."/>
            <person name="Labutti K."/>
            <person name="Zhao Z."/>
            <person name="Chiniquy J."/>
            <person name="Barry K."/>
            <person name="Brewer H.M."/>
            <person name="Purvine S.O."/>
            <person name="Wright A.T."/>
            <person name="Boxma B."/>
            <person name="Van Alen T."/>
            <person name="Hackstein J.H."/>
            <person name="Baker S.E."/>
            <person name="Grigoriev I.V."/>
            <person name="O'Malley M.A."/>
        </authorList>
    </citation>
    <scope>NUCLEOTIDE SEQUENCE [LARGE SCALE GENOMIC DNA]</scope>
    <source>
        <strain evidence="8 9">S4</strain>
    </source>
</reference>
<dbReference type="InterPro" id="IPR015500">
    <property type="entry name" value="Peptidase_S8_subtilisin-rel"/>
</dbReference>
<dbReference type="PANTHER" id="PTHR43806">
    <property type="entry name" value="PEPTIDASE S8"/>
    <property type="match status" value="1"/>
</dbReference>
<feature type="signal peptide" evidence="6">
    <location>
        <begin position="1"/>
        <end position="22"/>
    </location>
</feature>
<keyword evidence="6" id="KW-0732">Signal</keyword>
<dbReference type="AlphaFoldDB" id="A0A1Y1X644"/>
<keyword evidence="3" id="KW-0378">Hydrolase</keyword>
<evidence type="ECO:0000256" key="6">
    <source>
        <dbReference type="SAM" id="SignalP"/>
    </source>
</evidence>
<keyword evidence="9" id="KW-1185">Reference proteome</keyword>
<dbReference type="Pfam" id="PF00082">
    <property type="entry name" value="Peptidase_S8"/>
    <property type="match status" value="1"/>
</dbReference>
<evidence type="ECO:0000259" key="7">
    <source>
        <dbReference type="Pfam" id="PF00082"/>
    </source>
</evidence>
<name>A0A1Y1X644_9FUNG</name>
<feature type="domain" description="Peptidase S8/S53" evidence="7">
    <location>
        <begin position="222"/>
        <end position="487"/>
    </location>
</feature>
<accession>A0A1Y1X644</accession>
<dbReference type="PROSITE" id="PS51892">
    <property type="entry name" value="SUBTILASE"/>
    <property type="match status" value="1"/>
</dbReference>
<dbReference type="GO" id="GO:0004252">
    <property type="term" value="F:serine-type endopeptidase activity"/>
    <property type="evidence" value="ECO:0007669"/>
    <property type="project" value="InterPro"/>
</dbReference>
<evidence type="ECO:0000256" key="1">
    <source>
        <dbReference type="ARBA" id="ARBA00011073"/>
    </source>
</evidence>
<dbReference type="InterPro" id="IPR050131">
    <property type="entry name" value="Peptidase_S8_subtilisin-like"/>
</dbReference>
<evidence type="ECO:0000256" key="5">
    <source>
        <dbReference type="PROSITE-ProRule" id="PRU01240"/>
    </source>
</evidence>
<evidence type="ECO:0000256" key="2">
    <source>
        <dbReference type="ARBA" id="ARBA00022670"/>
    </source>
</evidence>
<comment type="caution">
    <text evidence="8">The sequence shown here is derived from an EMBL/GenBank/DDBJ whole genome shotgun (WGS) entry which is preliminary data.</text>
</comment>
<dbReference type="Gene3D" id="3.40.50.200">
    <property type="entry name" value="Peptidase S8/S53 domain"/>
    <property type="match status" value="1"/>
</dbReference>
<organism evidence="8 9">
    <name type="scientific">Anaeromyces robustus</name>
    <dbReference type="NCBI Taxonomy" id="1754192"/>
    <lineage>
        <taxon>Eukaryota</taxon>
        <taxon>Fungi</taxon>
        <taxon>Fungi incertae sedis</taxon>
        <taxon>Chytridiomycota</taxon>
        <taxon>Chytridiomycota incertae sedis</taxon>
        <taxon>Neocallimastigomycetes</taxon>
        <taxon>Neocallimastigales</taxon>
        <taxon>Neocallimastigaceae</taxon>
        <taxon>Anaeromyces</taxon>
    </lineage>
</organism>
<evidence type="ECO:0000256" key="4">
    <source>
        <dbReference type="ARBA" id="ARBA00022825"/>
    </source>
</evidence>
<dbReference type="PANTHER" id="PTHR43806:SF11">
    <property type="entry name" value="CEREVISIN-RELATED"/>
    <property type="match status" value="1"/>
</dbReference>
<reference evidence="8 9" key="2">
    <citation type="submission" date="2016-08" db="EMBL/GenBank/DDBJ databases">
        <title>Pervasive Adenine N6-methylation of Active Genes in Fungi.</title>
        <authorList>
            <consortium name="DOE Joint Genome Institute"/>
            <person name="Mondo S.J."/>
            <person name="Dannebaum R.O."/>
            <person name="Kuo R.C."/>
            <person name="Labutti K."/>
            <person name="Haridas S."/>
            <person name="Kuo A."/>
            <person name="Salamov A."/>
            <person name="Ahrendt S.R."/>
            <person name="Lipzen A."/>
            <person name="Sullivan W."/>
            <person name="Andreopoulos W.B."/>
            <person name="Clum A."/>
            <person name="Lindquist E."/>
            <person name="Daum C."/>
            <person name="Ramamoorthy G.K."/>
            <person name="Gryganskyi A."/>
            <person name="Culley D."/>
            <person name="Magnuson J.K."/>
            <person name="James T.Y."/>
            <person name="O'Malley M.A."/>
            <person name="Stajich J.E."/>
            <person name="Spatafora J.W."/>
            <person name="Visel A."/>
            <person name="Grigoriev I.V."/>
        </authorList>
    </citation>
    <scope>NUCLEOTIDE SEQUENCE [LARGE SCALE GENOMIC DNA]</scope>
    <source>
        <strain evidence="8 9">S4</strain>
    </source>
</reference>
<dbReference type="PRINTS" id="PR00723">
    <property type="entry name" value="SUBTILISIN"/>
</dbReference>
<keyword evidence="4" id="KW-0720">Serine protease</keyword>
<dbReference type="InterPro" id="IPR000209">
    <property type="entry name" value="Peptidase_S8/S53_dom"/>
</dbReference>
<dbReference type="Proteomes" id="UP000193944">
    <property type="component" value="Unassembled WGS sequence"/>
</dbReference>
<comment type="similarity">
    <text evidence="1 5">Belongs to the peptidase S8 family.</text>
</comment>
<dbReference type="GO" id="GO:0005615">
    <property type="term" value="C:extracellular space"/>
    <property type="evidence" value="ECO:0007669"/>
    <property type="project" value="TreeGrafter"/>
</dbReference>
<protein>
    <submittedName>
        <fullName evidence="8">Subtilisin-like protein</fullName>
    </submittedName>
</protein>
<evidence type="ECO:0000313" key="8">
    <source>
        <dbReference type="EMBL" id="ORX80846.1"/>
    </source>
</evidence>
<feature type="chain" id="PRO_5012146668" evidence="6">
    <location>
        <begin position="23"/>
        <end position="735"/>
    </location>
</feature>
<dbReference type="InterPro" id="IPR036852">
    <property type="entry name" value="Peptidase_S8/S53_dom_sf"/>
</dbReference>
<proteinExistence type="inferred from homology"/>
<gene>
    <name evidence="8" type="ORF">BCR32DRAFT_245357</name>
</gene>
<sequence length="735" mass="83055">MKNIYLISLIVVIFNCFININAENHYYICGIIRKNSDKKYDDASEDVQVAIDNLILFIENKKILFKNKKRSIYTSRPQNNIYKRSYNLIEEVENDDQFILFESELVDHICPIKNYYAVRVYLSDDIVDKVVSLPNVKYCEKSFEFKNASYSTSDTTTNSNTYYDLEYIKKETNWSNVKIQNMESVSSKEHLLGYPSLISQSRYLKENTKEFDSNFYYPESAGKGVDIYIIDNGINTEYEEFDTYPGTDHERTVICEGIFYYNNITLSKKEKQKSLCHINHETYTHGVLAASATGGKYTGVAKYSNLYMLATGLGQEDHIIAFNHILQKVKKNPNHKTIINISRARGSTYGHSLQDKIEDLKDENCIIFVSAGNDHEYCCYDEYFLSGQKNLIVVGATELHIQRNMETVYRKADYSNYGHCLDIYAPGQTIYPDENGSIIMNGNRYNTQAGTFCASPLTAGVAATIMSENPDIQFNYETMRNLLIDMSIKDIIQDIQSPDTPNRFLNNGKKIVYSPVNVYEGCGASSGYSKCPQGSCCSSTNQCFEIDNTDLPILDQCLIEKGCQIEYGTCLSDQKFIHITTTTTTTTTTTRTSTTSFDLSNAPPKMIFNTTTTTTTTVSATKTLTALPPKILLEEKPECGEKHGNCTSVNVKTITATLNTPLYNYEKSNIGHSCGKGYGSCIIKGKEERSYDHIIITTIPLTSVKSNTIYKAIPSSTRRIKSTKYIPKTTTITQN</sequence>
<dbReference type="SUPFAM" id="SSF52743">
    <property type="entry name" value="Subtilisin-like"/>
    <property type="match status" value="1"/>
</dbReference>
<dbReference type="EMBL" id="MCFG01000134">
    <property type="protein sequence ID" value="ORX80846.1"/>
    <property type="molecule type" value="Genomic_DNA"/>
</dbReference>
<comment type="caution">
    <text evidence="5">Lacks conserved residue(s) required for the propagation of feature annotation.</text>
</comment>
<evidence type="ECO:0000313" key="9">
    <source>
        <dbReference type="Proteomes" id="UP000193944"/>
    </source>
</evidence>